<reference evidence="2" key="1">
    <citation type="submission" date="2023-10" db="EMBL/GenBank/DDBJ databases">
        <authorList>
            <consortium name="PulseNet: The National Subtyping Network for Foodborne Disease Surveillance"/>
        </authorList>
    </citation>
    <scope>NUCLEOTIDE SEQUENCE</scope>
    <source>
        <strain evidence="2">PNUSAV004886</strain>
    </source>
</reference>
<feature type="transmembrane region" description="Helical" evidence="1">
    <location>
        <begin position="20"/>
        <end position="45"/>
    </location>
</feature>
<proteinExistence type="predicted"/>
<dbReference type="RefSeq" id="WP_193153246.1">
    <property type="nucleotide sequence ID" value="NZ_MPKC01000013.1"/>
</dbReference>
<dbReference type="AlphaFoldDB" id="A0AAI9CV69"/>
<comment type="caution">
    <text evidence="2">The sequence shown here is derived from an EMBL/GenBank/DDBJ whole genome shotgun (WGS) entry which is preliminary data.</text>
</comment>
<evidence type="ECO:0000313" key="3">
    <source>
        <dbReference type="Proteomes" id="UP001253463"/>
    </source>
</evidence>
<accession>A0AAI9CV69</accession>
<dbReference type="Proteomes" id="UP001253463">
    <property type="component" value="Unassembled WGS sequence"/>
</dbReference>
<gene>
    <name evidence="2" type="ORF">RZY48_002607</name>
</gene>
<evidence type="ECO:0000313" key="2">
    <source>
        <dbReference type="EMBL" id="ELN6933183.1"/>
    </source>
</evidence>
<keyword evidence="1" id="KW-0812">Transmembrane</keyword>
<protein>
    <submittedName>
        <fullName evidence="2">Uncharacterized protein</fullName>
    </submittedName>
</protein>
<name>A0AAI9CV69_9VIBR</name>
<keyword evidence="1" id="KW-0472">Membrane</keyword>
<evidence type="ECO:0000256" key="1">
    <source>
        <dbReference type="SAM" id="Phobius"/>
    </source>
</evidence>
<sequence>MTLCPVALASDLSGRIARRVVAMATQWFLVGVSGLLTGRVVYFALDAASGGFKW</sequence>
<keyword evidence="1" id="KW-1133">Transmembrane helix</keyword>
<organism evidence="2 3">
    <name type="scientific">Vibrio navarrensis</name>
    <dbReference type="NCBI Taxonomy" id="29495"/>
    <lineage>
        <taxon>Bacteria</taxon>
        <taxon>Pseudomonadati</taxon>
        <taxon>Pseudomonadota</taxon>
        <taxon>Gammaproteobacteria</taxon>
        <taxon>Vibrionales</taxon>
        <taxon>Vibrionaceae</taxon>
        <taxon>Vibrio</taxon>
    </lineage>
</organism>
<dbReference type="EMBL" id="ABNSCA010000006">
    <property type="protein sequence ID" value="ELN6933183.1"/>
    <property type="molecule type" value="Genomic_DNA"/>
</dbReference>